<name>A0A843WKV4_COLES</name>
<dbReference type="EMBL" id="NMUH01005201">
    <property type="protein sequence ID" value="MQM12113.1"/>
    <property type="molecule type" value="Genomic_DNA"/>
</dbReference>
<evidence type="ECO:0000313" key="2">
    <source>
        <dbReference type="Proteomes" id="UP000652761"/>
    </source>
</evidence>
<proteinExistence type="predicted"/>
<dbReference type="Proteomes" id="UP000652761">
    <property type="component" value="Unassembled WGS sequence"/>
</dbReference>
<accession>A0A843WKV4</accession>
<gene>
    <name evidence="1" type="ORF">Taro_045027</name>
</gene>
<dbReference type="InterPro" id="IPR036259">
    <property type="entry name" value="MFS_trans_sf"/>
</dbReference>
<dbReference type="AlphaFoldDB" id="A0A843WKV4"/>
<evidence type="ECO:0000313" key="1">
    <source>
        <dbReference type="EMBL" id="MQM12113.1"/>
    </source>
</evidence>
<dbReference type="OrthoDB" id="782807at2759"/>
<organism evidence="1 2">
    <name type="scientific">Colocasia esculenta</name>
    <name type="common">Wild taro</name>
    <name type="synonym">Arum esculentum</name>
    <dbReference type="NCBI Taxonomy" id="4460"/>
    <lineage>
        <taxon>Eukaryota</taxon>
        <taxon>Viridiplantae</taxon>
        <taxon>Streptophyta</taxon>
        <taxon>Embryophyta</taxon>
        <taxon>Tracheophyta</taxon>
        <taxon>Spermatophyta</taxon>
        <taxon>Magnoliopsida</taxon>
        <taxon>Liliopsida</taxon>
        <taxon>Araceae</taxon>
        <taxon>Aroideae</taxon>
        <taxon>Colocasieae</taxon>
        <taxon>Colocasia</taxon>
    </lineage>
</organism>
<protein>
    <submittedName>
        <fullName evidence="1">Uncharacterized protein</fullName>
    </submittedName>
</protein>
<dbReference type="Gene3D" id="1.20.1250.20">
    <property type="entry name" value="MFS general substrate transporter like domains"/>
    <property type="match status" value="1"/>
</dbReference>
<sequence>MVSVWYLRYRLFKPQPPGVAGPEAPTILFLSPGRGVPGISSAVDEEASSSVTLPASRVLPWPLKEEDAGGSAMVASVERFAYKGVASNLVTYLTDHVKLGTSAAAKSVNNWSGVTSLMPLVGAFLADSYCDRYSTILGSSFVYVAVSYPHPGTTNKQAWSGMR</sequence>
<comment type="caution">
    <text evidence="1">The sequence shown here is derived from an EMBL/GenBank/DDBJ whole genome shotgun (WGS) entry which is preliminary data.</text>
</comment>
<reference evidence="1" key="1">
    <citation type="submission" date="2017-07" db="EMBL/GenBank/DDBJ databases">
        <title>Taro Niue Genome Assembly and Annotation.</title>
        <authorList>
            <person name="Atibalentja N."/>
            <person name="Keating K."/>
            <person name="Fields C.J."/>
        </authorList>
    </citation>
    <scope>NUCLEOTIDE SEQUENCE</scope>
    <source>
        <strain evidence="1">Niue_2</strain>
        <tissue evidence="1">Leaf</tissue>
    </source>
</reference>
<dbReference type="PANTHER" id="PTHR11654">
    <property type="entry name" value="OLIGOPEPTIDE TRANSPORTER-RELATED"/>
    <property type="match status" value="1"/>
</dbReference>
<keyword evidence="2" id="KW-1185">Reference proteome</keyword>